<evidence type="ECO:0000256" key="1">
    <source>
        <dbReference type="ARBA" id="ARBA00004651"/>
    </source>
</evidence>
<keyword evidence="5 8" id="KW-0812">Transmembrane</keyword>
<reference evidence="10 11" key="1">
    <citation type="journal article" date="2016" name="Nat. Commun.">
        <title>Thousands of microbial genomes shed light on interconnected biogeochemical processes in an aquifer system.</title>
        <authorList>
            <person name="Anantharaman K."/>
            <person name="Brown C.T."/>
            <person name="Hug L.A."/>
            <person name="Sharon I."/>
            <person name="Castelle C.J."/>
            <person name="Probst A.J."/>
            <person name="Thomas B.C."/>
            <person name="Singh A."/>
            <person name="Wilkins M.J."/>
            <person name="Karaoz U."/>
            <person name="Brodie E.L."/>
            <person name="Williams K.H."/>
            <person name="Hubbard S.S."/>
            <person name="Banfield J.F."/>
        </authorList>
    </citation>
    <scope>NUCLEOTIDE SEQUENCE [LARGE SCALE GENOMIC DNA]</scope>
</reference>
<dbReference type="GO" id="GO:0016763">
    <property type="term" value="F:pentosyltransferase activity"/>
    <property type="evidence" value="ECO:0007669"/>
    <property type="project" value="TreeGrafter"/>
</dbReference>
<comment type="caution">
    <text evidence="10">The sequence shown here is derived from an EMBL/GenBank/DDBJ whole genome shotgun (WGS) entry which is preliminary data.</text>
</comment>
<comment type="subcellular location">
    <subcellularLocation>
        <location evidence="1">Cell membrane</location>
        <topology evidence="1">Multi-pass membrane protein</topology>
    </subcellularLocation>
</comment>
<evidence type="ECO:0000259" key="9">
    <source>
        <dbReference type="Pfam" id="PF13231"/>
    </source>
</evidence>
<evidence type="ECO:0000313" key="10">
    <source>
        <dbReference type="EMBL" id="OGF82896.1"/>
    </source>
</evidence>
<feature type="transmembrane region" description="Helical" evidence="8">
    <location>
        <begin position="107"/>
        <end position="127"/>
    </location>
</feature>
<evidence type="ECO:0000256" key="5">
    <source>
        <dbReference type="ARBA" id="ARBA00022692"/>
    </source>
</evidence>
<evidence type="ECO:0000313" key="11">
    <source>
        <dbReference type="Proteomes" id="UP000178684"/>
    </source>
</evidence>
<keyword evidence="6 8" id="KW-1133">Transmembrane helix</keyword>
<dbReference type="GO" id="GO:0005886">
    <property type="term" value="C:plasma membrane"/>
    <property type="evidence" value="ECO:0007669"/>
    <property type="project" value="UniProtKB-SubCell"/>
</dbReference>
<evidence type="ECO:0000256" key="4">
    <source>
        <dbReference type="ARBA" id="ARBA00022679"/>
    </source>
</evidence>
<feature type="transmembrane region" description="Helical" evidence="8">
    <location>
        <begin position="159"/>
        <end position="177"/>
    </location>
</feature>
<evidence type="ECO:0000256" key="7">
    <source>
        <dbReference type="ARBA" id="ARBA00023136"/>
    </source>
</evidence>
<dbReference type="Pfam" id="PF13231">
    <property type="entry name" value="PMT_2"/>
    <property type="match status" value="1"/>
</dbReference>
<dbReference type="Proteomes" id="UP000178684">
    <property type="component" value="Unassembled WGS sequence"/>
</dbReference>
<feature type="transmembrane region" description="Helical" evidence="8">
    <location>
        <begin position="243"/>
        <end position="263"/>
    </location>
</feature>
<sequence length="607" mass="69715">MKKNNIIAAVILLVMFGILFFSAKNDAATFDEIAHIGAGYTYLKYKDARLNPEHPPLAKDLAAFPLMFLDLNFDTFKPFWTNEDVHSRQWEAGRILLYESGNDPDQIIFWMRIPMMLLSILFGWLLYRWVKSIYGPAVGLLVLIFYAFSPTFIAHSRYVTTDVAAAFGFFIGIASFTRFLEKPTLKRTIVAGIALGVGLLFKFSLFLLVPIYGLLTLLWVFLEWRNGAYSESWREVFALIGKIILIGLVALALIYAVYLFHVWNYPQDQQLKDAEFVTRTYGLRPLVELDLTMIKNEYLRPLGQYLMGLLMVFERARGGNTTYFMGEVSASGWPSYFPTAYFLKETLAFHALTLLALFLALRKILKSRWSMDALFEWTKDNFVLAASLFFVIFYWAYSINSTLNIGVRHVLPTFPFIYLLVAREISSWLYIPSIDNPGNLIEWIRSLYESFVRPLPKVLLVVLVLLLMIISVFAAFPFYLSYYNEIVGMDNGHKYIVDSNYDWGQDLKRLRDLVERDPIFANEKIYLDYFGGGAPSYYLGSRFEPWWSARGLPPAGSYFAVSASTLRGAQGKAVGDITIKPQDSYWWLKDLEPITRAGKSIFIYQIP</sequence>
<evidence type="ECO:0000256" key="3">
    <source>
        <dbReference type="ARBA" id="ARBA00022676"/>
    </source>
</evidence>
<feature type="transmembrane region" description="Helical" evidence="8">
    <location>
        <begin position="133"/>
        <end position="152"/>
    </location>
</feature>
<organism evidence="10 11">
    <name type="scientific">Candidatus Giovannonibacteria bacterium RIFCSPLOWO2_01_FULL_46_13</name>
    <dbReference type="NCBI Taxonomy" id="1798352"/>
    <lineage>
        <taxon>Bacteria</taxon>
        <taxon>Candidatus Giovannoniibacteriota</taxon>
    </lineage>
</organism>
<feature type="domain" description="Glycosyltransferase RgtA/B/C/D-like" evidence="9">
    <location>
        <begin position="110"/>
        <end position="220"/>
    </location>
</feature>
<feature type="transmembrane region" description="Helical" evidence="8">
    <location>
        <begin position="341"/>
        <end position="361"/>
    </location>
</feature>
<dbReference type="EMBL" id="MFIE01000010">
    <property type="protein sequence ID" value="OGF82896.1"/>
    <property type="molecule type" value="Genomic_DNA"/>
</dbReference>
<dbReference type="PANTHER" id="PTHR33908">
    <property type="entry name" value="MANNOSYLTRANSFERASE YKCB-RELATED"/>
    <property type="match status" value="1"/>
</dbReference>
<feature type="transmembrane region" description="Helical" evidence="8">
    <location>
        <begin position="6"/>
        <end position="23"/>
    </location>
</feature>
<feature type="transmembrane region" description="Helical" evidence="8">
    <location>
        <begin position="189"/>
        <end position="222"/>
    </location>
</feature>
<accession>A0A1F5X4V3</accession>
<evidence type="ECO:0000256" key="2">
    <source>
        <dbReference type="ARBA" id="ARBA00022475"/>
    </source>
</evidence>
<dbReference type="GO" id="GO:0009103">
    <property type="term" value="P:lipopolysaccharide biosynthetic process"/>
    <property type="evidence" value="ECO:0007669"/>
    <property type="project" value="UniProtKB-ARBA"/>
</dbReference>
<protein>
    <recommendedName>
        <fullName evidence="9">Glycosyltransferase RgtA/B/C/D-like domain-containing protein</fullName>
    </recommendedName>
</protein>
<feature type="transmembrane region" description="Helical" evidence="8">
    <location>
        <begin position="382"/>
        <end position="399"/>
    </location>
</feature>
<feature type="transmembrane region" description="Helical" evidence="8">
    <location>
        <begin position="458"/>
        <end position="480"/>
    </location>
</feature>
<keyword evidence="4" id="KW-0808">Transferase</keyword>
<evidence type="ECO:0000256" key="8">
    <source>
        <dbReference type="SAM" id="Phobius"/>
    </source>
</evidence>
<proteinExistence type="predicted"/>
<keyword evidence="2" id="KW-1003">Cell membrane</keyword>
<dbReference type="PANTHER" id="PTHR33908:SF11">
    <property type="entry name" value="MEMBRANE PROTEIN"/>
    <property type="match status" value="1"/>
</dbReference>
<dbReference type="InterPro" id="IPR050297">
    <property type="entry name" value="LipidA_mod_glycosyltrf_83"/>
</dbReference>
<keyword evidence="3" id="KW-0328">Glycosyltransferase</keyword>
<dbReference type="InterPro" id="IPR038731">
    <property type="entry name" value="RgtA/B/C-like"/>
</dbReference>
<name>A0A1F5X4V3_9BACT</name>
<evidence type="ECO:0000256" key="6">
    <source>
        <dbReference type="ARBA" id="ARBA00022989"/>
    </source>
</evidence>
<gene>
    <name evidence="10" type="ORF">A3B18_01430</name>
</gene>
<dbReference type="AlphaFoldDB" id="A0A1F5X4V3"/>
<keyword evidence="7 8" id="KW-0472">Membrane</keyword>